<dbReference type="InterPro" id="IPR012916">
    <property type="entry name" value="RED_N"/>
</dbReference>
<comment type="caution">
    <text evidence="8">The sequence shown here is derived from an EMBL/GenBank/DDBJ whole genome shotgun (WGS) entry which is preliminary data.</text>
</comment>
<dbReference type="AlphaFoldDB" id="A0AAP0DKH7"/>
<sequence>MMYVIANYSSKSIQTETQNSCISDSVNRVFGEHSKLVFNLEATTSISSCCSSMGSSKARSNHKEKVVRRKEEKVEEPDHPKYRDRAKERREDQNPDYEPSELGSFHAVAPPGNVDLLSAEAQRISIEKSKYLGGDVEHTHLVKGLDYALLHKVRSEIDKKPETEDASDGKPRVSNEDHPVSFRTGNAKAVYQWIVKPQTAVKPNDMFLPGRMAFIFDMESGFSHDIPTTVYRSKADCPEPEEMVTVSVDGSVLDRIGKIMSYLRLGSSGKILKKKKKDKDGKGKLSAISGDYDEKSSKPDISKHHTERESLPPPPPPPPKRNDPVPKVARIEEDDIFVGEGTDYAVPSKDMSQSPLSEDMQESPRRKEERASYFDEPAYGPPVPPAQDWQQINGYDASMQVGADYQGEWQYAEQMGYPEQYLQQQDPQMYEMGAEDPQLIMTQEEKDRGLGSVFKRDDVRLQQLREKDAREKDPNFISESYSECYPGYQEYNREVVDSDDEADLSKMDMGGRAKGRLHRWDFETEEEWATYNEQKEAMPKAAFQFGVKMQDGRKTRKQNKDQKITNELHKINKILAKKNMQKEDDSGGDDESHIGKKLRV</sequence>
<reference evidence="8 9" key="1">
    <citation type="submission" date="2024-04" db="EMBL/GenBank/DDBJ databases">
        <title>The reference genome of an endangered Asteraceae, Deinandra increscens subsp. villosa, native to the Central Coast of California.</title>
        <authorList>
            <person name="Guilliams M."/>
            <person name="Hasenstab-Lehman K."/>
            <person name="Meyer R."/>
            <person name="Mcevoy S."/>
        </authorList>
    </citation>
    <scope>NUCLEOTIDE SEQUENCE [LARGE SCALE GENOMIC DNA]</scope>
    <source>
        <tissue evidence="8">Leaf</tissue>
    </source>
</reference>
<evidence type="ECO:0000256" key="2">
    <source>
        <dbReference type="ARBA" id="ARBA00006660"/>
    </source>
</evidence>
<feature type="region of interest" description="Disordered" evidence="5">
    <location>
        <begin position="48"/>
        <end position="109"/>
    </location>
</feature>
<evidence type="ECO:0000256" key="3">
    <source>
        <dbReference type="ARBA" id="ARBA00022737"/>
    </source>
</evidence>
<evidence type="ECO:0000256" key="1">
    <source>
        <dbReference type="ARBA" id="ARBA00004123"/>
    </source>
</evidence>
<feature type="compositionally biased region" description="Basic and acidic residues" evidence="5">
    <location>
        <begin position="158"/>
        <end position="180"/>
    </location>
</feature>
<feature type="compositionally biased region" description="Low complexity" evidence="5">
    <location>
        <begin position="48"/>
        <end position="58"/>
    </location>
</feature>
<evidence type="ECO:0008006" key="10">
    <source>
        <dbReference type="Google" id="ProtNLM"/>
    </source>
</evidence>
<dbReference type="PANTHER" id="PTHR12765">
    <property type="entry name" value="RED PROTEIN IK FACTOR CYTOKINE IK"/>
    <property type="match status" value="1"/>
</dbReference>
<protein>
    <recommendedName>
        <fullName evidence="10">Red protein</fullName>
    </recommendedName>
</protein>
<gene>
    <name evidence="8" type="ORF">SSX86_009118</name>
</gene>
<feature type="compositionally biased region" description="Basic and acidic residues" evidence="5">
    <location>
        <begin position="292"/>
        <end position="310"/>
    </location>
</feature>
<evidence type="ECO:0000313" key="9">
    <source>
        <dbReference type="Proteomes" id="UP001408789"/>
    </source>
</evidence>
<feature type="region of interest" description="Disordered" evidence="5">
    <location>
        <begin position="158"/>
        <end position="181"/>
    </location>
</feature>
<dbReference type="GO" id="GO:0005634">
    <property type="term" value="C:nucleus"/>
    <property type="evidence" value="ECO:0007669"/>
    <property type="project" value="UniProtKB-SubCell"/>
</dbReference>
<feature type="compositionally biased region" description="Basic and acidic residues" evidence="5">
    <location>
        <begin position="580"/>
        <end position="594"/>
    </location>
</feature>
<feature type="compositionally biased region" description="Basic and acidic residues" evidence="5">
    <location>
        <begin position="362"/>
        <end position="373"/>
    </location>
</feature>
<feature type="domain" description="RED-like N-terminal" evidence="7">
    <location>
        <begin position="61"/>
        <end position="276"/>
    </location>
</feature>
<keyword evidence="9" id="KW-1185">Reference proteome</keyword>
<dbReference type="Pfam" id="PF07808">
    <property type="entry name" value="RED_N"/>
    <property type="match status" value="1"/>
</dbReference>
<accession>A0AAP0DKH7</accession>
<comment type="subcellular location">
    <subcellularLocation>
        <location evidence="1">Nucleus</location>
    </subcellularLocation>
</comment>
<comment type="similarity">
    <text evidence="2">Belongs to the RED family.</text>
</comment>
<feature type="domain" description="Protein RED C-terminal" evidence="6">
    <location>
        <begin position="481"/>
        <end position="586"/>
    </location>
</feature>
<dbReference type="EMBL" id="JBCNJP010000010">
    <property type="protein sequence ID" value="KAK9072683.1"/>
    <property type="molecule type" value="Genomic_DNA"/>
</dbReference>
<proteinExistence type="inferred from homology"/>
<feature type="region of interest" description="Disordered" evidence="5">
    <location>
        <begin position="273"/>
        <end position="390"/>
    </location>
</feature>
<keyword evidence="3" id="KW-0677">Repeat</keyword>
<evidence type="ECO:0000259" key="7">
    <source>
        <dbReference type="Pfam" id="PF07808"/>
    </source>
</evidence>
<evidence type="ECO:0000256" key="4">
    <source>
        <dbReference type="ARBA" id="ARBA00023242"/>
    </source>
</evidence>
<dbReference type="Pfam" id="PF07807">
    <property type="entry name" value="RED_C"/>
    <property type="match status" value="1"/>
</dbReference>
<feature type="compositionally biased region" description="Basic and acidic residues" evidence="5">
    <location>
        <begin position="550"/>
        <end position="570"/>
    </location>
</feature>
<keyword evidence="4" id="KW-0539">Nucleus</keyword>
<organism evidence="8 9">
    <name type="scientific">Deinandra increscens subsp. villosa</name>
    <dbReference type="NCBI Taxonomy" id="3103831"/>
    <lineage>
        <taxon>Eukaryota</taxon>
        <taxon>Viridiplantae</taxon>
        <taxon>Streptophyta</taxon>
        <taxon>Embryophyta</taxon>
        <taxon>Tracheophyta</taxon>
        <taxon>Spermatophyta</taxon>
        <taxon>Magnoliopsida</taxon>
        <taxon>eudicotyledons</taxon>
        <taxon>Gunneridae</taxon>
        <taxon>Pentapetalae</taxon>
        <taxon>asterids</taxon>
        <taxon>campanulids</taxon>
        <taxon>Asterales</taxon>
        <taxon>Asteraceae</taxon>
        <taxon>Asteroideae</taxon>
        <taxon>Heliantheae alliance</taxon>
        <taxon>Madieae</taxon>
        <taxon>Madiinae</taxon>
        <taxon>Deinandra</taxon>
    </lineage>
</organism>
<dbReference type="InterPro" id="IPR012492">
    <property type="entry name" value="RED_C"/>
</dbReference>
<dbReference type="InterPro" id="IPR039896">
    <property type="entry name" value="Red-like"/>
</dbReference>
<evidence type="ECO:0000256" key="5">
    <source>
        <dbReference type="SAM" id="MobiDB-lite"/>
    </source>
</evidence>
<feature type="region of interest" description="Disordered" evidence="5">
    <location>
        <begin position="546"/>
        <end position="600"/>
    </location>
</feature>
<name>A0AAP0DKH7_9ASTR</name>
<evidence type="ECO:0000259" key="6">
    <source>
        <dbReference type="Pfam" id="PF07807"/>
    </source>
</evidence>
<evidence type="ECO:0000313" key="8">
    <source>
        <dbReference type="EMBL" id="KAK9072683.1"/>
    </source>
</evidence>
<feature type="compositionally biased region" description="Basic and acidic residues" evidence="5">
    <location>
        <begin position="61"/>
        <end position="93"/>
    </location>
</feature>
<dbReference type="Proteomes" id="UP001408789">
    <property type="component" value="Unassembled WGS sequence"/>
</dbReference>